<dbReference type="Pfam" id="PF00583">
    <property type="entry name" value="Acetyltransf_1"/>
    <property type="match status" value="1"/>
</dbReference>
<gene>
    <name evidence="4" type="ORF">BKP35_06480</name>
</gene>
<proteinExistence type="predicted"/>
<sequence>MNYHYCCKDITVKMLKVFFVGWPNPPSEEKHLELLQKSDKIVVCIDEENHQVVGFITAITDDVLSAYIPFLEVLPEYQNKGIGTELMKRMLQELEGLYMIDLLCDKNLQPYYKKLGMVEANGMVVRNYQFQSGVEVR</sequence>
<dbReference type="AlphaFoldDB" id="A0A1S2LPW5"/>
<keyword evidence="2" id="KW-0012">Acyltransferase</keyword>
<dbReference type="PROSITE" id="PS51186">
    <property type="entry name" value="GNAT"/>
    <property type="match status" value="1"/>
</dbReference>
<evidence type="ECO:0000259" key="3">
    <source>
        <dbReference type="PROSITE" id="PS51186"/>
    </source>
</evidence>
<protein>
    <submittedName>
        <fullName evidence="4">GNAT family N-acetyltransferase</fullName>
    </submittedName>
</protein>
<dbReference type="GO" id="GO:0005737">
    <property type="term" value="C:cytoplasm"/>
    <property type="evidence" value="ECO:0007669"/>
    <property type="project" value="TreeGrafter"/>
</dbReference>
<dbReference type="EMBL" id="MLQQ01000006">
    <property type="protein sequence ID" value="OIJ14521.1"/>
    <property type="molecule type" value="Genomic_DNA"/>
</dbReference>
<evidence type="ECO:0000256" key="2">
    <source>
        <dbReference type="ARBA" id="ARBA00023315"/>
    </source>
</evidence>
<dbReference type="InterPro" id="IPR016181">
    <property type="entry name" value="Acyl_CoA_acyltransferase"/>
</dbReference>
<dbReference type="PANTHER" id="PTHR43626">
    <property type="entry name" value="ACYL-COA N-ACYLTRANSFERASE"/>
    <property type="match status" value="1"/>
</dbReference>
<comment type="caution">
    <text evidence="4">The sequence shown here is derived from an EMBL/GenBank/DDBJ whole genome shotgun (WGS) entry which is preliminary data.</text>
</comment>
<dbReference type="InterPro" id="IPR045039">
    <property type="entry name" value="NSI-like"/>
</dbReference>
<dbReference type="RefSeq" id="WP_071312561.1">
    <property type="nucleotide sequence ID" value="NZ_MLQQ01000006.1"/>
</dbReference>
<reference evidence="4 5" key="1">
    <citation type="submission" date="2016-10" db="EMBL/GenBank/DDBJ databases">
        <title>Draft genome sequences of four alkaliphilic bacteria belonging to the Anaerobacillus genus.</title>
        <authorList>
            <person name="Bassil N.M."/>
            <person name="Lloyd J.R."/>
        </authorList>
    </citation>
    <scope>NUCLEOTIDE SEQUENCE [LARGE SCALE GENOMIC DNA]</scope>
    <source>
        <strain evidence="4 5">DSM 15340</strain>
    </source>
</reference>
<dbReference type="Proteomes" id="UP000180098">
    <property type="component" value="Unassembled WGS sequence"/>
</dbReference>
<keyword evidence="5" id="KW-1185">Reference proteome</keyword>
<accession>A0A1S2LPW5</accession>
<dbReference type="PANTHER" id="PTHR43626:SF4">
    <property type="entry name" value="GCN5-RELATED N-ACETYLTRANSFERASE 2, CHLOROPLASTIC"/>
    <property type="match status" value="1"/>
</dbReference>
<name>A0A1S2LPW5_9BACI</name>
<feature type="domain" description="N-acetyltransferase" evidence="3">
    <location>
        <begin position="1"/>
        <end position="137"/>
    </location>
</feature>
<dbReference type="SUPFAM" id="SSF55729">
    <property type="entry name" value="Acyl-CoA N-acyltransferases (Nat)"/>
    <property type="match status" value="1"/>
</dbReference>
<keyword evidence="1 4" id="KW-0808">Transferase</keyword>
<dbReference type="OrthoDB" id="9775804at2"/>
<dbReference type="GO" id="GO:0008080">
    <property type="term" value="F:N-acetyltransferase activity"/>
    <property type="evidence" value="ECO:0007669"/>
    <property type="project" value="InterPro"/>
</dbReference>
<organism evidence="4 5">
    <name type="scientific">Anaerobacillus arseniciselenatis</name>
    <dbReference type="NCBI Taxonomy" id="85682"/>
    <lineage>
        <taxon>Bacteria</taxon>
        <taxon>Bacillati</taxon>
        <taxon>Bacillota</taxon>
        <taxon>Bacilli</taxon>
        <taxon>Bacillales</taxon>
        <taxon>Bacillaceae</taxon>
        <taxon>Anaerobacillus</taxon>
    </lineage>
</organism>
<evidence type="ECO:0000313" key="5">
    <source>
        <dbReference type="Proteomes" id="UP000180098"/>
    </source>
</evidence>
<dbReference type="CDD" id="cd04301">
    <property type="entry name" value="NAT_SF"/>
    <property type="match status" value="1"/>
</dbReference>
<evidence type="ECO:0000256" key="1">
    <source>
        <dbReference type="ARBA" id="ARBA00022679"/>
    </source>
</evidence>
<evidence type="ECO:0000313" key="4">
    <source>
        <dbReference type="EMBL" id="OIJ14521.1"/>
    </source>
</evidence>
<dbReference type="InterPro" id="IPR000182">
    <property type="entry name" value="GNAT_dom"/>
</dbReference>
<dbReference type="Gene3D" id="3.40.630.30">
    <property type="match status" value="1"/>
</dbReference>